<feature type="region of interest" description="Disordered" evidence="1">
    <location>
        <begin position="83"/>
        <end position="124"/>
    </location>
</feature>
<sequence length="124" mass="13378">MPCSPVIGKRSPLFSTLPALLTTHQLQQLRSSGRDQVQPKHRHTLGSWSSGFYLNTERRPSWRLGTPEPVIRKSALWAVAPKTATPFRPGTPRAISRSGIGCERSPSPVPKAPSTSTGAGPGSR</sequence>
<gene>
    <name evidence="2" type="ORF">N658DRAFT_494370</name>
</gene>
<evidence type="ECO:0000256" key="1">
    <source>
        <dbReference type="SAM" id="MobiDB-lite"/>
    </source>
</evidence>
<organism evidence="2 3">
    <name type="scientific">Parathielavia hyrcaniae</name>
    <dbReference type="NCBI Taxonomy" id="113614"/>
    <lineage>
        <taxon>Eukaryota</taxon>
        <taxon>Fungi</taxon>
        <taxon>Dikarya</taxon>
        <taxon>Ascomycota</taxon>
        <taxon>Pezizomycotina</taxon>
        <taxon>Sordariomycetes</taxon>
        <taxon>Sordariomycetidae</taxon>
        <taxon>Sordariales</taxon>
        <taxon>Chaetomiaceae</taxon>
        <taxon>Parathielavia</taxon>
    </lineage>
</organism>
<proteinExistence type="predicted"/>
<keyword evidence="3" id="KW-1185">Reference proteome</keyword>
<evidence type="ECO:0000313" key="3">
    <source>
        <dbReference type="Proteomes" id="UP001305647"/>
    </source>
</evidence>
<evidence type="ECO:0000313" key="2">
    <source>
        <dbReference type="EMBL" id="KAK4103054.1"/>
    </source>
</evidence>
<reference evidence="2" key="2">
    <citation type="submission" date="2023-05" db="EMBL/GenBank/DDBJ databases">
        <authorList>
            <consortium name="Lawrence Berkeley National Laboratory"/>
            <person name="Steindorff A."/>
            <person name="Hensen N."/>
            <person name="Bonometti L."/>
            <person name="Westerberg I."/>
            <person name="Brannstrom I.O."/>
            <person name="Guillou S."/>
            <person name="Cros-Aarteil S."/>
            <person name="Calhoun S."/>
            <person name="Haridas S."/>
            <person name="Kuo A."/>
            <person name="Mondo S."/>
            <person name="Pangilinan J."/>
            <person name="Riley R."/>
            <person name="Labutti K."/>
            <person name="Andreopoulos B."/>
            <person name="Lipzen A."/>
            <person name="Chen C."/>
            <person name="Yanf M."/>
            <person name="Daum C."/>
            <person name="Ng V."/>
            <person name="Clum A."/>
            <person name="Ohm R."/>
            <person name="Martin F."/>
            <person name="Silar P."/>
            <person name="Natvig D."/>
            <person name="Lalanne C."/>
            <person name="Gautier V."/>
            <person name="Ament-Velasquez S.L."/>
            <person name="Kruys A."/>
            <person name="Hutchinson M.I."/>
            <person name="Powell A.J."/>
            <person name="Barry K."/>
            <person name="Miller A.N."/>
            <person name="Grigoriev I.V."/>
            <person name="Debuchy R."/>
            <person name="Gladieux P."/>
            <person name="Thoren M.H."/>
            <person name="Johannesson H."/>
        </authorList>
    </citation>
    <scope>NUCLEOTIDE SEQUENCE</scope>
    <source>
        <strain evidence="2">CBS 757.83</strain>
    </source>
</reference>
<dbReference type="AlphaFoldDB" id="A0AAN6Q6D1"/>
<dbReference type="Proteomes" id="UP001305647">
    <property type="component" value="Unassembled WGS sequence"/>
</dbReference>
<reference evidence="2" key="1">
    <citation type="journal article" date="2023" name="Mol. Phylogenet. Evol.">
        <title>Genome-scale phylogeny and comparative genomics of the fungal order Sordariales.</title>
        <authorList>
            <person name="Hensen N."/>
            <person name="Bonometti L."/>
            <person name="Westerberg I."/>
            <person name="Brannstrom I.O."/>
            <person name="Guillou S."/>
            <person name="Cros-Aarteil S."/>
            <person name="Calhoun S."/>
            <person name="Haridas S."/>
            <person name="Kuo A."/>
            <person name="Mondo S."/>
            <person name="Pangilinan J."/>
            <person name="Riley R."/>
            <person name="LaButti K."/>
            <person name="Andreopoulos B."/>
            <person name="Lipzen A."/>
            <person name="Chen C."/>
            <person name="Yan M."/>
            <person name="Daum C."/>
            <person name="Ng V."/>
            <person name="Clum A."/>
            <person name="Steindorff A."/>
            <person name="Ohm R.A."/>
            <person name="Martin F."/>
            <person name="Silar P."/>
            <person name="Natvig D.O."/>
            <person name="Lalanne C."/>
            <person name="Gautier V."/>
            <person name="Ament-Velasquez S.L."/>
            <person name="Kruys A."/>
            <person name="Hutchinson M.I."/>
            <person name="Powell A.J."/>
            <person name="Barry K."/>
            <person name="Miller A.N."/>
            <person name="Grigoriev I.V."/>
            <person name="Debuchy R."/>
            <person name="Gladieux P."/>
            <person name="Hiltunen Thoren M."/>
            <person name="Johannesson H."/>
        </authorList>
    </citation>
    <scope>NUCLEOTIDE SEQUENCE</scope>
    <source>
        <strain evidence="2">CBS 757.83</strain>
    </source>
</reference>
<protein>
    <submittedName>
        <fullName evidence="2">Uncharacterized protein</fullName>
    </submittedName>
</protein>
<name>A0AAN6Q6D1_9PEZI</name>
<accession>A0AAN6Q6D1</accession>
<comment type="caution">
    <text evidence="2">The sequence shown here is derived from an EMBL/GenBank/DDBJ whole genome shotgun (WGS) entry which is preliminary data.</text>
</comment>
<dbReference type="EMBL" id="MU863629">
    <property type="protein sequence ID" value="KAK4103054.1"/>
    <property type="molecule type" value="Genomic_DNA"/>
</dbReference>